<evidence type="ECO:0000313" key="2">
    <source>
        <dbReference type="EMBL" id="RUS24299.1"/>
    </source>
</evidence>
<feature type="region of interest" description="Disordered" evidence="1">
    <location>
        <begin position="218"/>
        <end position="268"/>
    </location>
</feature>
<proteinExistence type="predicted"/>
<accession>A0A433Q3B1</accession>
<evidence type="ECO:0000256" key="1">
    <source>
        <dbReference type="SAM" id="MobiDB-lite"/>
    </source>
</evidence>
<feature type="compositionally biased region" description="Acidic residues" evidence="1">
    <location>
        <begin position="230"/>
        <end position="250"/>
    </location>
</feature>
<comment type="caution">
    <text evidence="2">The sequence shown here is derived from an EMBL/GenBank/DDBJ whole genome shotgun (WGS) entry which is preliminary data.</text>
</comment>
<feature type="region of interest" description="Disordered" evidence="1">
    <location>
        <begin position="464"/>
        <end position="529"/>
    </location>
</feature>
<dbReference type="Proteomes" id="UP000274822">
    <property type="component" value="Unassembled WGS sequence"/>
</dbReference>
<feature type="region of interest" description="Disordered" evidence="1">
    <location>
        <begin position="331"/>
        <end position="376"/>
    </location>
</feature>
<evidence type="ECO:0000313" key="3">
    <source>
        <dbReference type="Proteomes" id="UP000274822"/>
    </source>
</evidence>
<feature type="region of interest" description="Disordered" evidence="1">
    <location>
        <begin position="124"/>
        <end position="169"/>
    </location>
</feature>
<keyword evidence="3" id="KW-1185">Reference proteome</keyword>
<sequence>MSVYPHEDQNIHERLFGGRGTTLLAPTPYDTADGGYLQLKPKPVDHYAPPSPVDGYPWTPTGYPSDYPSSYDRDRAYQSPLLTSDPGDVSSSYSTPEPVADQADSGYFDIETKRERENIVIQYPRQQQQQQQPQQQQRGFRPFSRAQQQQQQQQQPPVTPDCGWHGEINHHHHHPRAMFIDDHKSWKDRSSSPPSLSPSSATAPRPHAMAIDFLVQDDPRHKAEDPSSASEEDDEDSDSSDDVSSLDDSADERPAYLPPSPVLYHNNTTSLRHPTTLVDRDNEDGVVFSSFTSATHFRHRESSVRVEDSIILSADPQPQLQPQYLRLRSPSAAISTVSTPPTTASQPLYSRRRRNGTAPRKGPAFRSPRPVTDPFITSTLDPSAVFHIEISLRPCLKRARDDDGINDNLPTPTSPSPIQYPINNFVYHTTRLSGQLLLDTLRARVMHSRNESSRLRRDINHIESTTSNILPRRRTGPRHYMAKGRAGDNNEEEPARAVSPARKRVAVANTAAFSRERRTASRASAEESAESAEYEAQFERAFKPYQHPVKSVAIKPRKPSSYNTKSVYPPTPFSTSSSGDGSDRDDDDMASAGSDSEFDTPRGEKPARKHREGRATSAAARAAKNRGPCTACKETKDTCIRKGYDWPFEEEEGMVMTDSNGKKYVCLCNKCGLRWQKSHGSICHSCNWILFKEERKKALTCIERMRRSRPEGVEIRDDDEIEGFNCNPKHWKCGRPWKVGWVKNERPSSGAAAQGGKARD</sequence>
<reference evidence="2 3" key="1">
    <citation type="journal article" date="2018" name="New Phytol.">
        <title>Phylogenomics of Endogonaceae and evolution of mycorrhizas within Mucoromycota.</title>
        <authorList>
            <person name="Chang Y."/>
            <person name="Desiro A."/>
            <person name="Na H."/>
            <person name="Sandor L."/>
            <person name="Lipzen A."/>
            <person name="Clum A."/>
            <person name="Barry K."/>
            <person name="Grigoriev I.V."/>
            <person name="Martin F.M."/>
            <person name="Stajich J.E."/>
            <person name="Smith M.E."/>
            <person name="Bonito G."/>
            <person name="Spatafora J.W."/>
        </authorList>
    </citation>
    <scope>NUCLEOTIDE SEQUENCE [LARGE SCALE GENOMIC DNA]</scope>
    <source>
        <strain evidence="2 3">AD002</strain>
    </source>
</reference>
<organism evidence="2 3">
    <name type="scientific">Jimgerdemannia flammicorona</name>
    <dbReference type="NCBI Taxonomy" id="994334"/>
    <lineage>
        <taxon>Eukaryota</taxon>
        <taxon>Fungi</taxon>
        <taxon>Fungi incertae sedis</taxon>
        <taxon>Mucoromycota</taxon>
        <taxon>Mucoromycotina</taxon>
        <taxon>Endogonomycetes</taxon>
        <taxon>Endogonales</taxon>
        <taxon>Endogonaceae</taxon>
        <taxon>Jimgerdemannia</taxon>
    </lineage>
</organism>
<feature type="compositionally biased region" description="Low complexity" evidence="1">
    <location>
        <begin position="191"/>
        <end position="200"/>
    </location>
</feature>
<feature type="region of interest" description="Disordered" evidence="1">
    <location>
        <begin position="184"/>
        <end position="205"/>
    </location>
</feature>
<feature type="region of interest" description="Disordered" evidence="1">
    <location>
        <begin position="552"/>
        <end position="622"/>
    </location>
</feature>
<feature type="region of interest" description="Disordered" evidence="1">
    <location>
        <begin position="34"/>
        <end position="107"/>
    </location>
</feature>
<name>A0A433Q3B1_9FUNG</name>
<feature type="compositionally biased region" description="Polar residues" evidence="1">
    <location>
        <begin position="332"/>
        <end position="348"/>
    </location>
</feature>
<gene>
    <name evidence="2" type="ORF">BC938DRAFT_473810</name>
</gene>
<dbReference type="AlphaFoldDB" id="A0A433Q3B1"/>
<protein>
    <submittedName>
        <fullName evidence="2">Uncharacterized protein</fullName>
    </submittedName>
</protein>
<feature type="compositionally biased region" description="Low complexity" evidence="1">
    <location>
        <begin position="124"/>
        <end position="138"/>
    </location>
</feature>
<dbReference type="EMBL" id="RBNJ01016486">
    <property type="protein sequence ID" value="RUS24299.1"/>
    <property type="molecule type" value="Genomic_DNA"/>
</dbReference>
<feature type="compositionally biased region" description="Basic residues" evidence="1">
    <location>
        <begin position="471"/>
        <end position="482"/>
    </location>
</feature>